<dbReference type="PANTHER" id="PTHR30047:SF7">
    <property type="entry name" value="HIGH-AFFINITY CHOLINE TRANSPORT PROTEIN"/>
    <property type="match status" value="1"/>
</dbReference>
<evidence type="ECO:0000256" key="8">
    <source>
        <dbReference type="SAM" id="Phobius"/>
    </source>
</evidence>
<proteinExistence type="inferred from homology"/>
<feature type="transmembrane region" description="Helical" evidence="8">
    <location>
        <begin position="192"/>
        <end position="211"/>
    </location>
</feature>
<comment type="similarity">
    <text evidence="2">Belongs to the BCCT transporter (TC 2.A.15) family.</text>
</comment>
<gene>
    <name evidence="9" type="ORF">ACFOMP_08495</name>
</gene>
<feature type="transmembrane region" description="Helical" evidence="8">
    <location>
        <begin position="12"/>
        <end position="30"/>
    </location>
</feature>
<evidence type="ECO:0000256" key="7">
    <source>
        <dbReference type="ARBA" id="ARBA00023136"/>
    </source>
</evidence>
<sequence>MQTTPERGINTGVFWPAIAIAGGFVMWGVFAPDSLAAIATATLNWIIRVFGWSFVISTAFFLAFALFLAFSRFGRIKLGHDDEKPEFSTRSWVCMMFSVGMGIGLMFWGVAEPISHFGTPPHGLAEPQTRDAALVAMQYAYFHWALHPWAIYAMAGLAMAYFSYRRDLPTLVSSAFHPLLGDRVHGPIGRTIDVLAIIATLFGTATSLGLGAQQINSGMNYLWQTGESPSIALGIIAVLSVLFILSAVSGVGKGVQFLSNMNMVVAVLLLLFLALLGPTVFILDTLIESLGYYFGDLVSMSFRTSAFSDSKWLASWTIFYWAWWISWAPFVGVFIARISRGRTIREFVVGVLMIPSAVTFVWFTVMGGSALFSELSGPGGLVEAIAQQGAPVSLFALLEQYPLAGLTSVVAMFLVAIFFVSGADAASVVMGMLSCHGTTHPRAGIVVLWGLLAGASASVLLVMGGLDGLQTASIIVAAPFLVVMVGLCGSLWKGLLDDIEVHGHFEEIDPHTGGLKERPR</sequence>
<feature type="transmembrane region" description="Helical" evidence="8">
    <location>
        <begin position="313"/>
        <end position="335"/>
    </location>
</feature>
<keyword evidence="6 8" id="KW-1133">Transmembrane helix</keyword>
<comment type="caution">
    <text evidence="9">The sequence shown here is derived from an EMBL/GenBank/DDBJ whole genome shotgun (WGS) entry which is preliminary data.</text>
</comment>
<accession>A0ABV7S122</accession>
<evidence type="ECO:0000256" key="5">
    <source>
        <dbReference type="ARBA" id="ARBA00022692"/>
    </source>
</evidence>
<evidence type="ECO:0000313" key="10">
    <source>
        <dbReference type="Proteomes" id="UP001595596"/>
    </source>
</evidence>
<evidence type="ECO:0000313" key="9">
    <source>
        <dbReference type="EMBL" id="MFC3569487.1"/>
    </source>
</evidence>
<organism evidence="9 10">
    <name type="scientific">Paracoccus simplex</name>
    <dbReference type="NCBI Taxonomy" id="2086346"/>
    <lineage>
        <taxon>Bacteria</taxon>
        <taxon>Pseudomonadati</taxon>
        <taxon>Pseudomonadota</taxon>
        <taxon>Alphaproteobacteria</taxon>
        <taxon>Rhodobacterales</taxon>
        <taxon>Paracoccaceae</taxon>
        <taxon>Paracoccus</taxon>
    </lineage>
</organism>
<keyword evidence="3" id="KW-0813">Transport</keyword>
<reference evidence="10" key="1">
    <citation type="journal article" date="2019" name="Int. J. Syst. Evol. Microbiol.">
        <title>The Global Catalogue of Microorganisms (GCM) 10K type strain sequencing project: providing services to taxonomists for standard genome sequencing and annotation.</title>
        <authorList>
            <consortium name="The Broad Institute Genomics Platform"/>
            <consortium name="The Broad Institute Genome Sequencing Center for Infectious Disease"/>
            <person name="Wu L."/>
            <person name="Ma J."/>
        </authorList>
    </citation>
    <scope>NUCLEOTIDE SEQUENCE [LARGE SCALE GENOMIC DNA]</scope>
    <source>
        <strain evidence="10">VKM B-3226</strain>
    </source>
</reference>
<dbReference type="PANTHER" id="PTHR30047">
    <property type="entry name" value="HIGH-AFFINITY CHOLINE TRANSPORT PROTEIN-RELATED"/>
    <property type="match status" value="1"/>
</dbReference>
<comment type="subcellular location">
    <subcellularLocation>
        <location evidence="1">Cell membrane</location>
        <topology evidence="1">Multi-pass membrane protein</topology>
    </subcellularLocation>
</comment>
<feature type="transmembrane region" description="Helical" evidence="8">
    <location>
        <begin position="231"/>
        <end position="252"/>
    </location>
</feature>
<keyword evidence="4" id="KW-1003">Cell membrane</keyword>
<keyword evidence="10" id="KW-1185">Reference proteome</keyword>
<dbReference type="Pfam" id="PF02028">
    <property type="entry name" value="BCCT"/>
    <property type="match status" value="1"/>
</dbReference>
<feature type="transmembrane region" description="Helical" evidence="8">
    <location>
        <begin position="403"/>
        <end position="433"/>
    </location>
</feature>
<dbReference type="InterPro" id="IPR000060">
    <property type="entry name" value="BCCT_transptr"/>
</dbReference>
<feature type="transmembrane region" description="Helical" evidence="8">
    <location>
        <begin position="264"/>
        <end position="293"/>
    </location>
</feature>
<dbReference type="RefSeq" id="WP_289893272.1">
    <property type="nucleotide sequence ID" value="NZ_JBHRXE010000019.1"/>
</dbReference>
<keyword evidence="5 8" id="KW-0812">Transmembrane</keyword>
<keyword evidence="7 8" id="KW-0472">Membrane</keyword>
<dbReference type="InterPro" id="IPR018093">
    <property type="entry name" value="BCCT_CS"/>
</dbReference>
<evidence type="ECO:0000256" key="2">
    <source>
        <dbReference type="ARBA" id="ARBA00005658"/>
    </source>
</evidence>
<dbReference type="EMBL" id="JBHRXE010000019">
    <property type="protein sequence ID" value="MFC3569487.1"/>
    <property type="molecule type" value="Genomic_DNA"/>
</dbReference>
<evidence type="ECO:0000256" key="1">
    <source>
        <dbReference type="ARBA" id="ARBA00004651"/>
    </source>
</evidence>
<feature type="transmembrane region" description="Helical" evidence="8">
    <location>
        <begin position="91"/>
        <end position="111"/>
    </location>
</feature>
<dbReference type="PROSITE" id="PS01303">
    <property type="entry name" value="BCCT"/>
    <property type="match status" value="1"/>
</dbReference>
<protein>
    <submittedName>
        <fullName evidence="9">BCCT family transporter</fullName>
    </submittedName>
</protein>
<feature type="transmembrane region" description="Helical" evidence="8">
    <location>
        <begin position="472"/>
        <end position="492"/>
    </location>
</feature>
<dbReference type="NCBIfam" id="TIGR00842">
    <property type="entry name" value="bcct"/>
    <property type="match status" value="1"/>
</dbReference>
<evidence type="ECO:0000256" key="6">
    <source>
        <dbReference type="ARBA" id="ARBA00022989"/>
    </source>
</evidence>
<evidence type="ECO:0000256" key="4">
    <source>
        <dbReference type="ARBA" id="ARBA00022475"/>
    </source>
</evidence>
<feature type="transmembrane region" description="Helical" evidence="8">
    <location>
        <begin position="50"/>
        <end position="70"/>
    </location>
</feature>
<feature type="transmembrane region" description="Helical" evidence="8">
    <location>
        <begin position="347"/>
        <end position="372"/>
    </location>
</feature>
<feature type="transmembrane region" description="Helical" evidence="8">
    <location>
        <begin position="445"/>
        <end position="466"/>
    </location>
</feature>
<evidence type="ECO:0000256" key="3">
    <source>
        <dbReference type="ARBA" id="ARBA00022448"/>
    </source>
</evidence>
<feature type="transmembrane region" description="Helical" evidence="8">
    <location>
        <begin position="144"/>
        <end position="164"/>
    </location>
</feature>
<name>A0ABV7S122_9RHOB</name>
<dbReference type="Proteomes" id="UP001595596">
    <property type="component" value="Unassembled WGS sequence"/>
</dbReference>